<evidence type="ECO:0000313" key="1">
    <source>
        <dbReference type="EMBL" id="SHN80382.1"/>
    </source>
</evidence>
<dbReference type="RefSeq" id="WP_072820851.1">
    <property type="nucleotide sequence ID" value="NZ_LT670849.1"/>
</dbReference>
<keyword evidence="2" id="KW-1185">Reference proteome</keyword>
<sequence length="233" mass="26034">MTSPQIHRIATLELKVKPFAWPFAQARRNEIDAHFAEKRREKPEIWNGRVLLGRNAVRSRDHLKADFFETDFASFLAWRDWGFPDPDVFNGFGMGAVKSSDGAFLLGEMGVHTANAGRIYFPAGTPDPDDIREGAVDIAGSVVRELAEETGLGESDYTMDGVWTCVFTRASIAMIRILRVAENGEALQARVEAYLARETRPELRAVHLVRSTSELVPTMPRFVSAFLEAQLPP</sequence>
<proteinExistence type="predicted"/>
<protein>
    <recommendedName>
        <fullName evidence="3">Nudix hydrolase domain-containing protein</fullName>
    </recommendedName>
</protein>
<dbReference type="EMBL" id="LT670849">
    <property type="protein sequence ID" value="SHN80382.1"/>
    <property type="molecule type" value="Genomic_DNA"/>
</dbReference>
<evidence type="ECO:0000313" key="2">
    <source>
        <dbReference type="Proteomes" id="UP000184096"/>
    </source>
</evidence>
<dbReference type="Gene3D" id="3.90.79.10">
    <property type="entry name" value="Nucleoside Triphosphate Pyrophosphohydrolase"/>
    <property type="match status" value="1"/>
</dbReference>
<name>A0A1M7UBC7_9BRAD</name>
<dbReference type="Proteomes" id="UP000184096">
    <property type="component" value="Chromosome I"/>
</dbReference>
<dbReference type="OrthoDB" id="9806849at2"/>
<evidence type="ECO:0008006" key="3">
    <source>
        <dbReference type="Google" id="ProtNLM"/>
    </source>
</evidence>
<gene>
    <name evidence="1" type="ORF">SAMN05444170_4298</name>
</gene>
<organism evidence="1 2">
    <name type="scientific">Bradyrhizobium erythrophlei</name>
    <dbReference type="NCBI Taxonomy" id="1437360"/>
    <lineage>
        <taxon>Bacteria</taxon>
        <taxon>Pseudomonadati</taxon>
        <taxon>Pseudomonadota</taxon>
        <taxon>Alphaproteobacteria</taxon>
        <taxon>Hyphomicrobiales</taxon>
        <taxon>Nitrobacteraceae</taxon>
        <taxon>Bradyrhizobium</taxon>
    </lineage>
</organism>
<dbReference type="InterPro" id="IPR015797">
    <property type="entry name" value="NUDIX_hydrolase-like_dom_sf"/>
</dbReference>
<accession>A0A1M7UBC7</accession>
<dbReference type="AlphaFoldDB" id="A0A1M7UBC7"/>
<dbReference type="SUPFAM" id="SSF55811">
    <property type="entry name" value="Nudix"/>
    <property type="match status" value="1"/>
</dbReference>
<reference evidence="2" key="1">
    <citation type="submission" date="2016-11" db="EMBL/GenBank/DDBJ databases">
        <authorList>
            <person name="Varghese N."/>
            <person name="Submissions S."/>
        </authorList>
    </citation>
    <scope>NUCLEOTIDE SEQUENCE [LARGE SCALE GENOMIC DNA]</scope>
    <source>
        <strain evidence="2">GAS401</strain>
    </source>
</reference>